<protein>
    <submittedName>
        <fullName evidence="1">Uncharacterized protein</fullName>
    </submittedName>
</protein>
<proteinExistence type="predicted"/>
<evidence type="ECO:0000313" key="2">
    <source>
        <dbReference type="Proteomes" id="UP000663889"/>
    </source>
</evidence>
<reference evidence="1" key="1">
    <citation type="submission" date="2021-02" db="EMBL/GenBank/DDBJ databases">
        <authorList>
            <person name="Nowell W R."/>
        </authorList>
    </citation>
    <scope>NUCLEOTIDE SEQUENCE</scope>
</reference>
<evidence type="ECO:0000313" key="1">
    <source>
        <dbReference type="EMBL" id="CAF1588959.1"/>
    </source>
</evidence>
<comment type="caution">
    <text evidence="1">The sequence shown here is derived from an EMBL/GenBank/DDBJ whole genome shotgun (WGS) entry which is preliminary data.</text>
</comment>
<gene>
    <name evidence="1" type="ORF">SEV965_LOCUS40082</name>
</gene>
<dbReference type="EMBL" id="CAJNOU010022038">
    <property type="protein sequence ID" value="CAF1588959.1"/>
    <property type="molecule type" value="Genomic_DNA"/>
</dbReference>
<feature type="non-terminal residue" evidence="1">
    <location>
        <position position="27"/>
    </location>
</feature>
<accession>A0A815ZY76</accession>
<organism evidence="1 2">
    <name type="scientific">Rotaria sordida</name>
    <dbReference type="NCBI Taxonomy" id="392033"/>
    <lineage>
        <taxon>Eukaryota</taxon>
        <taxon>Metazoa</taxon>
        <taxon>Spiralia</taxon>
        <taxon>Gnathifera</taxon>
        <taxon>Rotifera</taxon>
        <taxon>Eurotatoria</taxon>
        <taxon>Bdelloidea</taxon>
        <taxon>Philodinida</taxon>
        <taxon>Philodinidae</taxon>
        <taxon>Rotaria</taxon>
    </lineage>
</organism>
<sequence length="27" mass="3016">MAEAAAPYFSENIIKKTSKEQTNEAML</sequence>
<dbReference type="Proteomes" id="UP000663889">
    <property type="component" value="Unassembled WGS sequence"/>
</dbReference>
<dbReference type="AlphaFoldDB" id="A0A815ZY76"/>
<name>A0A815ZY76_9BILA</name>